<reference evidence="2 3" key="1">
    <citation type="journal article" date="2011" name="Stand. Genomic Sci.">
        <title>Complete genome sequence of Haliscomenobacter hydrossis type strain (O).</title>
        <authorList>
            <consortium name="US DOE Joint Genome Institute (JGI-PGF)"/>
            <person name="Daligault H."/>
            <person name="Lapidus A."/>
            <person name="Zeytun A."/>
            <person name="Nolan M."/>
            <person name="Lucas S."/>
            <person name="Del Rio T.G."/>
            <person name="Tice H."/>
            <person name="Cheng J.F."/>
            <person name="Tapia R."/>
            <person name="Han C."/>
            <person name="Goodwin L."/>
            <person name="Pitluck S."/>
            <person name="Liolios K."/>
            <person name="Pagani I."/>
            <person name="Ivanova N."/>
            <person name="Huntemann M."/>
            <person name="Mavromatis K."/>
            <person name="Mikhailova N."/>
            <person name="Pati A."/>
            <person name="Chen A."/>
            <person name="Palaniappan K."/>
            <person name="Land M."/>
            <person name="Hauser L."/>
            <person name="Brambilla E.M."/>
            <person name="Rohde M."/>
            <person name="Verbarg S."/>
            <person name="Goker M."/>
            <person name="Bristow J."/>
            <person name="Eisen J.A."/>
            <person name="Markowitz V."/>
            <person name="Hugenholtz P."/>
            <person name="Kyrpides N.C."/>
            <person name="Klenk H.P."/>
            <person name="Woyke T."/>
        </authorList>
    </citation>
    <scope>NUCLEOTIDE SEQUENCE [LARGE SCALE GENOMIC DNA]</scope>
    <source>
        <strain evidence="3">ATCC 27775 / DSM 1100 / LMG 10767 / O</strain>
    </source>
</reference>
<keyword evidence="3" id="KW-1185">Reference proteome</keyword>
<sequence>MNGKQGISNIVMQINDILIDIESNLYKMPLAIYNGSSIGQHFRHIYDFFRCLVYGVQENVVDYARRERDLQIEQDPRFALAAFQRELDYLLTLDEQMPLSVRADFSTHSDVGRPEYPTSVGRELMFVHDHAVHHLAMIKIGLQNEAPDLLKDKNFGVAPSTIKFRQQEA</sequence>
<feature type="domain" description="DinB-like" evidence="1">
    <location>
        <begin position="35"/>
        <end position="138"/>
    </location>
</feature>
<dbReference type="PANTHER" id="PTHR39473:SF1">
    <property type="entry name" value="DINB-LIKE DOMAIN-CONTAINING PROTEIN"/>
    <property type="match status" value="1"/>
</dbReference>
<evidence type="ECO:0000313" key="3">
    <source>
        <dbReference type="Proteomes" id="UP000008461"/>
    </source>
</evidence>
<dbReference type="EMBL" id="CP002691">
    <property type="protein sequence ID" value="AEE53595.1"/>
    <property type="molecule type" value="Genomic_DNA"/>
</dbReference>
<evidence type="ECO:0000259" key="1">
    <source>
        <dbReference type="Pfam" id="PF12867"/>
    </source>
</evidence>
<dbReference type="HOGENOM" id="CLU_083400_0_0_10"/>
<organism evidence="2 3">
    <name type="scientific">Haliscomenobacter hydrossis (strain ATCC 27775 / DSM 1100 / LMG 10767 / O)</name>
    <dbReference type="NCBI Taxonomy" id="760192"/>
    <lineage>
        <taxon>Bacteria</taxon>
        <taxon>Pseudomonadati</taxon>
        <taxon>Bacteroidota</taxon>
        <taxon>Saprospiria</taxon>
        <taxon>Saprospirales</taxon>
        <taxon>Haliscomenobacteraceae</taxon>
        <taxon>Haliscomenobacter</taxon>
    </lineage>
</organism>
<name>F4KWZ5_HALH1</name>
<dbReference type="InterPro" id="IPR034660">
    <property type="entry name" value="DinB/YfiT-like"/>
</dbReference>
<dbReference type="PANTHER" id="PTHR39473">
    <property type="match status" value="1"/>
</dbReference>
<dbReference type="SUPFAM" id="SSF109854">
    <property type="entry name" value="DinB/YfiT-like putative metalloenzymes"/>
    <property type="match status" value="1"/>
</dbReference>
<protein>
    <recommendedName>
        <fullName evidence="1">DinB-like domain-containing protein</fullName>
    </recommendedName>
</protein>
<proteinExistence type="predicted"/>
<dbReference type="eggNOG" id="COG2318">
    <property type="taxonomic scope" value="Bacteria"/>
</dbReference>
<gene>
    <name evidence="2" type="ordered locus">Halhy_5772</name>
</gene>
<dbReference type="AlphaFoldDB" id="F4KWZ5"/>
<dbReference type="KEGG" id="hhy:Halhy_5772"/>
<dbReference type="STRING" id="760192.Halhy_5772"/>
<accession>F4KWZ5</accession>
<dbReference type="Pfam" id="PF12867">
    <property type="entry name" value="DinB_2"/>
    <property type="match status" value="1"/>
</dbReference>
<dbReference type="InterPro" id="IPR024775">
    <property type="entry name" value="DinB-like"/>
</dbReference>
<dbReference type="Proteomes" id="UP000008461">
    <property type="component" value="Chromosome"/>
</dbReference>
<evidence type="ECO:0000313" key="2">
    <source>
        <dbReference type="EMBL" id="AEE53595.1"/>
    </source>
</evidence>
<dbReference type="RefSeq" id="WP_013768124.1">
    <property type="nucleotide sequence ID" value="NC_015510.1"/>
</dbReference>
<dbReference type="OrthoDB" id="1162179at2"/>
<reference key="2">
    <citation type="submission" date="2011-04" db="EMBL/GenBank/DDBJ databases">
        <title>Complete sequence of chromosome of Haliscomenobacter hydrossis DSM 1100.</title>
        <authorList>
            <consortium name="US DOE Joint Genome Institute (JGI-PGF)"/>
            <person name="Lucas S."/>
            <person name="Han J."/>
            <person name="Lapidus A."/>
            <person name="Bruce D."/>
            <person name="Goodwin L."/>
            <person name="Pitluck S."/>
            <person name="Peters L."/>
            <person name="Kyrpides N."/>
            <person name="Mavromatis K."/>
            <person name="Ivanova N."/>
            <person name="Ovchinnikova G."/>
            <person name="Pagani I."/>
            <person name="Daligault H."/>
            <person name="Detter J.C."/>
            <person name="Han C."/>
            <person name="Land M."/>
            <person name="Hauser L."/>
            <person name="Markowitz V."/>
            <person name="Cheng J.-F."/>
            <person name="Hugenholtz P."/>
            <person name="Woyke T."/>
            <person name="Wu D."/>
            <person name="Verbarg S."/>
            <person name="Frueling A."/>
            <person name="Brambilla E."/>
            <person name="Klenk H.-P."/>
            <person name="Eisen J.A."/>
        </authorList>
    </citation>
    <scope>NUCLEOTIDE SEQUENCE</scope>
    <source>
        <strain>DSM 1100</strain>
    </source>
</reference>